<feature type="region of interest" description="Disordered" evidence="1">
    <location>
        <begin position="99"/>
        <end position="187"/>
    </location>
</feature>
<evidence type="ECO:0000313" key="4">
    <source>
        <dbReference type="Proteomes" id="UP001500266"/>
    </source>
</evidence>
<gene>
    <name evidence="3" type="ORF">GCM10022416_59000</name>
</gene>
<organism evidence="3 4">
    <name type="scientific">Actinomadura keratinilytica</name>
    <dbReference type="NCBI Taxonomy" id="547461"/>
    <lineage>
        <taxon>Bacteria</taxon>
        <taxon>Bacillati</taxon>
        <taxon>Actinomycetota</taxon>
        <taxon>Actinomycetes</taxon>
        <taxon>Streptosporangiales</taxon>
        <taxon>Thermomonosporaceae</taxon>
        <taxon>Actinomadura</taxon>
    </lineage>
</organism>
<keyword evidence="4" id="KW-1185">Reference proteome</keyword>
<reference evidence="4" key="1">
    <citation type="journal article" date="2019" name="Int. J. Syst. Evol. Microbiol.">
        <title>The Global Catalogue of Microorganisms (GCM) 10K type strain sequencing project: providing services to taxonomists for standard genome sequencing and annotation.</title>
        <authorList>
            <consortium name="The Broad Institute Genomics Platform"/>
            <consortium name="The Broad Institute Genome Sequencing Center for Infectious Disease"/>
            <person name="Wu L."/>
            <person name="Ma J."/>
        </authorList>
    </citation>
    <scope>NUCLEOTIDE SEQUENCE [LARGE SCALE GENOMIC DNA]</scope>
    <source>
        <strain evidence="4">JCM 17316</strain>
    </source>
</reference>
<dbReference type="Pfam" id="PF18050">
    <property type="entry name" value="Cyclophil_like2"/>
    <property type="match status" value="1"/>
</dbReference>
<dbReference type="Proteomes" id="UP001500266">
    <property type="component" value="Unassembled WGS sequence"/>
</dbReference>
<feature type="compositionally biased region" description="Basic residues" evidence="1">
    <location>
        <begin position="131"/>
        <end position="141"/>
    </location>
</feature>
<evidence type="ECO:0000259" key="2">
    <source>
        <dbReference type="Pfam" id="PF18050"/>
    </source>
</evidence>
<dbReference type="EMBL" id="BAABDO010000156">
    <property type="protein sequence ID" value="GAA4157447.1"/>
    <property type="molecule type" value="Genomic_DNA"/>
</dbReference>
<comment type="caution">
    <text evidence="3">The sequence shown here is derived from an EMBL/GenBank/DDBJ whole genome shotgun (WGS) entry which is preliminary data.</text>
</comment>
<protein>
    <recommendedName>
        <fullName evidence="2">Cyclophilin-like domain-containing protein</fullName>
    </recommendedName>
</protein>
<name>A0ABP7ZH78_9ACTN</name>
<feature type="domain" description="Cyclophilin-like" evidence="2">
    <location>
        <begin position="141"/>
        <end position="186"/>
    </location>
</feature>
<evidence type="ECO:0000256" key="1">
    <source>
        <dbReference type="SAM" id="MobiDB-lite"/>
    </source>
</evidence>
<sequence>MLVRAVSDIRLHRGSHALWVAEDMAADCGAELEEAGTATRELARVLVPGHDVDRNLVPAVVATRRLSRAVGSEDGAYARYSMATDPDTAIDRDRAGALGEEWDEQRPRHLARPRSAGTTPGRREGTDHGTRRPPVRRRGGRAARDLASLLPLTLDPEDFHGTERIGYPPRRPTTDGAPEPTAAKAGA</sequence>
<proteinExistence type="predicted"/>
<dbReference type="InterPro" id="IPR041183">
    <property type="entry name" value="Cyclophilin-like"/>
</dbReference>
<accession>A0ABP7ZH78</accession>
<feature type="compositionally biased region" description="Basic and acidic residues" evidence="1">
    <location>
        <begin position="121"/>
        <end position="130"/>
    </location>
</feature>
<evidence type="ECO:0000313" key="3">
    <source>
        <dbReference type="EMBL" id="GAA4157447.1"/>
    </source>
</evidence>